<sequence length="151" mass="17499">MNSYLASLLPEALLVDLPEIDTQHEEIFDRIETLKTACFESSYVPIDEFHSLLELFEQHFATEERLAEEAALDFVDHTKVHRDTLRILRKALGEVISGAHDAHSFLRYSEYWFERHISDDDKLFVAALHAHRHKRSHKRRPAADAFSSAQA</sequence>
<dbReference type="InterPro" id="IPR050669">
    <property type="entry name" value="Hemerythrin"/>
</dbReference>
<keyword evidence="3" id="KW-0408">Iron</keyword>
<evidence type="ECO:0000256" key="3">
    <source>
        <dbReference type="ARBA" id="ARBA00023004"/>
    </source>
</evidence>
<gene>
    <name evidence="5" type="ordered locus">CAP2UW1_3178</name>
</gene>
<protein>
    <submittedName>
        <fullName evidence="5">Hemerythrin-like metal-binding protein</fullName>
    </submittedName>
</protein>
<evidence type="ECO:0000313" key="5">
    <source>
        <dbReference type="EMBL" id="ACV36449.1"/>
    </source>
</evidence>
<dbReference type="InterPro" id="IPR035938">
    <property type="entry name" value="Hemerythrin-like_sf"/>
</dbReference>
<evidence type="ECO:0000256" key="1">
    <source>
        <dbReference type="ARBA" id="ARBA00010587"/>
    </source>
</evidence>
<organism evidence="5">
    <name type="scientific">Accumulibacter regalis</name>
    <dbReference type="NCBI Taxonomy" id="522306"/>
    <lineage>
        <taxon>Bacteria</taxon>
        <taxon>Pseudomonadati</taxon>
        <taxon>Pseudomonadota</taxon>
        <taxon>Betaproteobacteria</taxon>
        <taxon>Candidatus Accumulibacter</taxon>
    </lineage>
</organism>
<name>C7RVH6_ACCRE</name>
<dbReference type="CDD" id="cd12107">
    <property type="entry name" value="Hemerythrin"/>
    <property type="match status" value="1"/>
</dbReference>
<reference evidence="5" key="2">
    <citation type="submission" date="2009-09" db="EMBL/GenBank/DDBJ databases">
        <title>Complete sequence of chromosome of Candidatus Accumulibacter phosphatis clade IIA str. UW-1.</title>
        <authorList>
            <consortium name="US DOE Joint Genome Institute"/>
            <person name="Martin H.G."/>
            <person name="Ivanova N."/>
            <person name="Kunin V."/>
            <person name="Warnecke F."/>
            <person name="Barry K."/>
            <person name="He S."/>
            <person name="Salamov A."/>
            <person name="Szeto E."/>
            <person name="Dalin E."/>
            <person name="Pangilinan J.L."/>
            <person name="Lapidus A."/>
            <person name="Lowry S."/>
            <person name="Kyrpides N.C."/>
            <person name="McMahon K.D."/>
            <person name="Hugenholtz P."/>
        </authorList>
    </citation>
    <scope>NUCLEOTIDE SEQUENCE [LARGE SCALE GENOMIC DNA]</scope>
    <source>
        <strain evidence="5">UW-1</strain>
    </source>
</reference>
<dbReference type="InterPro" id="IPR012312">
    <property type="entry name" value="Hemerythrin-like"/>
</dbReference>
<keyword evidence="2" id="KW-0479">Metal-binding</keyword>
<accession>C7RVH6</accession>
<dbReference type="InterPro" id="IPR012827">
    <property type="entry name" value="Hemerythrin_metal-bd"/>
</dbReference>
<dbReference type="EMBL" id="CP001715">
    <property type="protein sequence ID" value="ACV36449.1"/>
    <property type="molecule type" value="Genomic_DNA"/>
</dbReference>
<proteinExistence type="inferred from homology"/>
<dbReference type="OrthoDB" id="5296936at2"/>
<dbReference type="GO" id="GO:0046872">
    <property type="term" value="F:metal ion binding"/>
    <property type="evidence" value="ECO:0007669"/>
    <property type="project" value="UniProtKB-KW"/>
</dbReference>
<feature type="domain" description="Hemerythrin-like" evidence="4">
    <location>
        <begin position="19"/>
        <end position="127"/>
    </location>
</feature>
<dbReference type="STRING" id="522306.CAP2UW1_3178"/>
<dbReference type="PANTHER" id="PTHR37164:SF1">
    <property type="entry name" value="BACTERIOHEMERYTHRIN"/>
    <property type="match status" value="1"/>
</dbReference>
<dbReference type="eggNOG" id="COG2703">
    <property type="taxonomic scope" value="Bacteria"/>
</dbReference>
<dbReference type="KEGG" id="app:CAP2UW1_3178"/>
<dbReference type="NCBIfam" id="TIGR02481">
    <property type="entry name" value="hemeryth_dom"/>
    <property type="match status" value="1"/>
</dbReference>
<dbReference type="PANTHER" id="PTHR37164">
    <property type="entry name" value="BACTERIOHEMERYTHRIN"/>
    <property type="match status" value="1"/>
</dbReference>
<dbReference type="SUPFAM" id="SSF47188">
    <property type="entry name" value="Hemerythrin-like"/>
    <property type="match status" value="1"/>
</dbReference>
<reference evidence="5" key="1">
    <citation type="submission" date="2009-08" db="EMBL/GenBank/DDBJ databases">
        <authorList>
            <consortium name="US DOE Joint Genome Institute"/>
            <person name="Lucas S."/>
            <person name="Copeland A."/>
            <person name="Lapidus A."/>
            <person name="Glavina del Rio T."/>
            <person name="Dalin E."/>
            <person name="Tice H."/>
            <person name="Bruce D."/>
            <person name="Barry K."/>
            <person name="Pitluck S."/>
            <person name="Lowry S."/>
            <person name="Larimer F."/>
            <person name="Land M."/>
            <person name="Hauser L."/>
            <person name="Kyrpides N."/>
            <person name="Ivanova N."/>
            <person name="McMahon K.D."/>
            <person name="Hugenholtz P."/>
        </authorList>
    </citation>
    <scope>NUCLEOTIDE SEQUENCE</scope>
    <source>
        <strain evidence="5">UW-1</strain>
    </source>
</reference>
<comment type="similarity">
    <text evidence="1">Belongs to the hemerythrin family.</text>
</comment>
<dbReference type="Pfam" id="PF01814">
    <property type="entry name" value="Hemerythrin"/>
    <property type="match status" value="1"/>
</dbReference>
<dbReference type="Gene3D" id="1.20.120.50">
    <property type="entry name" value="Hemerythrin-like"/>
    <property type="match status" value="1"/>
</dbReference>
<dbReference type="HOGENOM" id="CLU_1763966_0_0_4"/>
<evidence type="ECO:0000259" key="4">
    <source>
        <dbReference type="Pfam" id="PF01814"/>
    </source>
</evidence>
<dbReference type="AlphaFoldDB" id="C7RVH6"/>
<evidence type="ECO:0000256" key="2">
    <source>
        <dbReference type="ARBA" id="ARBA00022723"/>
    </source>
</evidence>